<dbReference type="RefSeq" id="WP_012962741.1">
    <property type="nucleotide sequence ID" value="NC_013799.1"/>
</dbReference>
<dbReference type="InterPro" id="IPR040612">
    <property type="entry name" value="ArsA_HSP20-like"/>
</dbReference>
<dbReference type="InterPro" id="IPR016300">
    <property type="entry name" value="ATPase_ArsA/GET3"/>
</dbReference>
<dbReference type="STRING" id="608538.HTH_0091"/>
<dbReference type="GO" id="GO:0015446">
    <property type="term" value="F:ATPase-coupled arsenite transmembrane transporter activity"/>
    <property type="evidence" value="ECO:0007669"/>
    <property type="project" value="UniProtKB-EC"/>
</dbReference>
<dbReference type="EC" id="7.3.2.7" evidence="8"/>
<dbReference type="Pfam" id="PF17886">
    <property type="entry name" value="ArsA_HSP20"/>
    <property type="match status" value="1"/>
</dbReference>
<dbReference type="PATRIC" id="fig|608538.5.peg.93"/>
<evidence type="ECO:0000256" key="5">
    <source>
        <dbReference type="ARBA" id="ARBA00022967"/>
    </source>
</evidence>
<comment type="similarity">
    <text evidence="1">Belongs to the arsA ATPase family.</text>
</comment>
<dbReference type="FunFam" id="3.40.50.300:FF:001801">
    <property type="entry name" value="Putative arsenical pump-driving ATPase"/>
    <property type="match status" value="1"/>
</dbReference>
<evidence type="ECO:0000313" key="12">
    <source>
        <dbReference type="Proteomes" id="UP000002574"/>
    </source>
</evidence>
<evidence type="ECO:0000256" key="1">
    <source>
        <dbReference type="ARBA" id="ARBA00011040"/>
    </source>
</evidence>
<proteinExistence type="inferred from homology"/>
<dbReference type="Gene3D" id="3.40.50.300">
    <property type="entry name" value="P-loop containing nucleotide triphosphate hydrolases"/>
    <property type="match status" value="1"/>
</dbReference>
<dbReference type="InterPro" id="IPR025723">
    <property type="entry name" value="ArsA/GET3_ATPase-like"/>
</dbReference>
<dbReference type="CDD" id="cd02035">
    <property type="entry name" value="ArsA"/>
    <property type="match status" value="1"/>
</dbReference>
<evidence type="ECO:0000256" key="7">
    <source>
        <dbReference type="ARBA" id="ARBA00059736"/>
    </source>
</evidence>
<comment type="catalytic activity">
    <reaction evidence="6">
        <text>arsenite(in) + ATP + H2O = arsenite(out) + ADP + phosphate + H(+)</text>
        <dbReference type="Rhea" id="RHEA:11348"/>
        <dbReference type="ChEBI" id="CHEBI:15377"/>
        <dbReference type="ChEBI" id="CHEBI:15378"/>
        <dbReference type="ChEBI" id="CHEBI:29242"/>
        <dbReference type="ChEBI" id="CHEBI:30616"/>
        <dbReference type="ChEBI" id="CHEBI:43474"/>
        <dbReference type="ChEBI" id="CHEBI:456216"/>
        <dbReference type="EC" id="7.3.2.7"/>
    </reaction>
</comment>
<accession>D3DFF6</accession>
<evidence type="ECO:0000256" key="6">
    <source>
        <dbReference type="ARBA" id="ARBA00052296"/>
    </source>
</evidence>
<feature type="domain" description="ArsA/GET3 Anion-transporting ATPase-like" evidence="9">
    <location>
        <begin position="1"/>
        <end position="309"/>
    </location>
</feature>
<dbReference type="GO" id="GO:0005524">
    <property type="term" value="F:ATP binding"/>
    <property type="evidence" value="ECO:0007669"/>
    <property type="project" value="UniProtKB-KW"/>
</dbReference>
<dbReference type="SUPFAM" id="SSF52540">
    <property type="entry name" value="P-loop containing nucleoside triphosphate hydrolases"/>
    <property type="match status" value="1"/>
</dbReference>
<evidence type="ECO:0000256" key="4">
    <source>
        <dbReference type="ARBA" id="ARBA00022849"/>
    </source>
</evidence>
<keyword evidence="12" id="KW-1185">Reference proteome</keyword>
<dbReference type="OrthoDB" id="9780677at2"/>
<keyword evidence="4" id="KW-0059">Arsenical resistance</keyword>
<dbReference type="PANTHER" id="PTHR10803:SF3">
    <property type="entry name" value="ATPASE GET3"/>
    <property type="match status" value="1"/>
</dbReference>
<dbReference type="KEGG" id="hth:HTH_0091"/>
<protein>
    <recommendedName>
        <fullName evidence="8">arsenite-transporting ATPase</fullName>
        <ecNumber evidence="8">7.3.2.7</ecNumber>
    </recommendedName>
</protein>
<organism evidence="11 12">
    <name type="scientific">Hydrogenobacter thermophilus (strain DSM 6534 / IAM 12695 / TK-6)</name>
    <dbReference type="NCBI Taxonomy" id="608538"/>
    <lineage>
        <taxon>Bacteria</taxon>
        <taxon>Pseudomonadati</taxon>
        <taxon>Aquificota</taxon>
        <taxon>Aquificia</taxon>
        <taxon>Aquificales</taxon>
        <taxon>Aquificaceae</taxon>
        <taxon>Hydrogenobacter</taxon>
    </lineage>
</organism>
<keyword evidence="2" id="KW-0547">Nucleotide-binding</keyword>
<evidence type="ECO:0000259" key="10">
    <source>
        <dbReference type="Pfam" id="PF17886"/>
    </source>
</evidence>
<dbReference type="NCBIfam" id="TIGR00345">
    <property type="entry name" value="GET3_arsA_TRC40"/>
    <property type="match status" value="1"/>
</dbReference>
<dbReference type="eggNOG" id="COG0003">
    <property type="taxonomic scope" value="Bacteria"/>
</dbReference>
<dbReference type="Gene3D" id="2.60.40.790">
    <property type="match status" value="1"/>
</dbReference>
<evidence type="ECO:0000256" key="8">
    <source>
        <dbReference type="ARBA" id="ARBA00066752"/>
    </source>
</evidence>
<dbReference type="InterPro" id="IPR008978">
    <property type="entry name" value="HSP20-like_chaperone"/>
</dbReference>
<evidence type="ECO:0000313" key="11">
    <source>
        <dbReference type="EMBL" id="BAI68558.1"/>
    </source>
</evidence>
<dbReference type="Pfam" id="PF02374">
    <property type="entry name" value="ArsA_ATPase"/>
    <property type="match status" value="1"/>
</dbReference>
<name>D3DFF6_HYDTT</name>
<feature type="domain" description="ArsA HSP20-like" evidence="10">
    <location>
        <begin position="331"/>
        <end position="391"/>
    </location>
</feature>
<evidence type="ECO:0000256" key="2">
    <source>
        <dbReference type="ARBA" id="ARBA00022741"/>
    </source>
</evidence>
<dbReference type="Proteomes" id="UP000002574">
    <property type="component" value="Chromosome"/>
</dbReference>
<dbReference type="PANTHER" id="PTHR10803">
    <property type="entry name" value="ARSENICAL PUMP-DRIVING ATPASE ARSENITE-TRANSLOCATING ATPASE"/>
    <property type="match status" value="1"/>
</dbReference>
<dbReference type="InterPro" id="IPR027417">
    <property type="entry name" value="P-loop_NTPase"/>
</dbReference>
<dbReference type="GO" id="GO:0016887">
    <property type="term" value="F:ATP hydrolysis activity"/>
    <property type="evidence" value="ECO:0007669"/>
    <property type="project" value="InterPro"/>
</dbReference>
<dbReference type="SUPFAM" id="SSF49764">
    <property type="entry name" value="HSP20-like chaperones"/>
    <property type="match status" value="1"/>
</dbReference>
<gene>
    <name evidence="11" type="primary">arsA</name>
    <name evidence="11" type="ordered locus">HTH_0091</name>
</gene>
<keyword evidence="3" id="KW-0067">ATP-binding</keyword>
<keyword evidence="5" id="KW-1278">Translocase</keyword>
<dbReference type="EMBL" id="AP011112">
    <property type="protein sequence ID" value="BAI68558.1"/>
    <property type="molecule type" value="Genomic_DNA"/>
</dbReference>
<dbReference type="KEGG" id="hte:Hydth_0092"/>
<evidence type="ECO:0000256" key="3">
    <source>
        <dbReference type="ARBA" id="ARBA00022840"/>
    </source>
</evidence>
<reference evidence="11 12" key="1">
    <citation type="journal article" date="2010" name="J. Bacteriol.">
        <title>Complete genome sequence of the thermophilic, obligately chemolithoautotrophic hydrogen-oxidizing bacterium Hydrogenobacter thermophilus TK-6.</title>
        <authorList>
            <person name="Arai H."/>
            <person name="Kanbe H."/>
            <person name="Ishii M."/>
            <person name="Igarashi Y."/>
        </authorList>
    </citation>
    <scope>NUCLEOTIDE SEQUENCE [LARGE SCALE GENOMIC DNA]</scope>
    <source>
        <strain evidence="12">DSM 6534 / IAM 12695 / TK-6 [Tokyo]</strain>
    </source>
</reference>
<sequence>MRIILFSGKGGVGKTTISAATAYRLSQLGYKTIVVSLDPAHSLGDAFDIPESEKVKAKGLPIKINEKLYIQEIDIQEELDRYWGDVYRFLELLFNTTGLDQVVSEELAVLPGMEEVTSLLYVNKYYREKEFDVLVLDLPPTGESLRFVSMPTVLKWYMKKVFNVERTILKVARPVARRLTDVPLPDDSYFQALENFYEKLKGVDEILIDPETTSVRIVANPEKMVLKESQRAFMYFNLFGVNVDAVIINKVLSPELEGCEHLSRWVLTQKKYLNEMSALFAPVPIFRVPLLEDEVVGPERLSILASMIYGDTDPSRVLFKEKPYEFVQEGNRYLVKLRAPFLTKEGLTVLKSDGEITIRWRNFKSHIMLPRKLRNYDPVGAKIDKGYLIIELVSEKISS</sequence>
<dbReference type="AlphaFoldDB" id="D3DFF6"/>
<comment type="function">
    <text evidence="7">Anion-transporting ATPase. Catalyzes the extrusion of arsenite.</text>
</comment>
<evidence type="ECO:0000259" key="9">
    <source>
        <dbReference type="Pfam" id="PF02374"/>
    </source>
</evidence>